<reference evidence="2" key="1">
    <citation type="submission" date="2022-11" db="UniProtKB">
        <authorList>
            <consortium name="WormBaseParasite"/>
        </authorList>
    </citation>
    <scope>IDENTIFICATION</scope>
</reference>
<keyword evidence="1" id="KW-1185">Reference proteome</keyword>
<evidence type="ECO:0000313" key="1">
    <source>
        <dbReference type="Proteomes" id="UP000887565"/>
    </source>
</evidence>
<protein>
    <submittedName>
        <fullName evidence="2">Uncharacterized protein</fullName>
    </submittedName>
</protein>
<sequence length="82" mass="8878">MEDFRLQSLRLKFIVVAHPFAAGLVDNLRNLGMHQEGVALGTVELGPLTGSDFTSALWLEPFRLLVVLDTTGSGKGLSVTPR</sequence>
<name>A0A915KUJ9_ROMCU</name>
<organism evidence="1 2">
    <name type="scientific">Romanomermis culicivorax</name>
    <name type="common">Nematode worm</name>
    <dbReference type="NCBI Taxonomy" id="13658"/>
    <lineage>
        <taxon>Eukaryota</taxon>
        <taxon>Metazoa</taxon>
        <taxon>Ecdysozoa</taxon>
        <taxon>Nematoda</taxon>
        <taxon>Enoplea</taxon>
        <taxon>Dorylaimia</taxon>
        <taxon>Mermithida</taxon>
        <taxon>Mermithoidea</taxon>
        <taxon>Mermithidae</taxon>
        <taxon>Romanomermis</taxon>
    </lineage>
</organism>
<evidence type="ECO:0000313" key="2">
    <source>
        <dbReference type="WBParaSite" id="nRc.2.0.1.t42460-RA"/>
    </source>
</evidence>
<dbReference type="Proteomes" id="UP000887565">
    <property type="component" value="Unplaced"/>
</dbReference>
<proteinExistence type="predicted"/>
<dbReference type="WBParaSite" id="nRc.2.0.1.t42460-RA">
    <property type="protein sequence ID" value="nRc.2.0.1.t42460-RA"/>
    <property type="gene ID" value="nRc.2.0.1.g42460"/>
</dbReference>
<accession>A0A915KUJ9</accession>
<dbReference type="AlphaFoldDB" id="A0A915KUJ9"/>